<feature type="transmembrane region" description="Helical" evidence="7">
    <location>
        <begin position="80"/>
        <end position="101"/>
    </location>
</feature>
<dbReference type="InterPro" id="IPR000045">
    <property type="entry name" value="Prepilin_IV_endopep_pep"/>
</dbReference>
<feature type="transmembrane region" description="Helical" evidence="7">
    <location>
        <begin position="54"/>
        <end position="73"/>
    </location>
</feature>
<dbReference type="Pfam" id="PF06750">
    <property type="entry name" value="A24_N_bact"/>
    <property type="match status" value="1"/>
</dbReference>
<reference evidence="10 11" key="1">
    <citation type="submission" date="2020-08" db="EMBL/GenBank/DDBJ databases">
        <title>Genomic Encyclopedia of Type Strains, Phase IV (KMG-IV): sequencing the most valuable type-strain genomes for metagenomic binning, comparative biology and taxonomic classification.</title>
        <authorList>
            <person name="Goeker M."/>
        </authorList>
    </citation>
    <scope>NUCLEOTIDE SEQUENCE [LARGE SCALE GENOMIC DNA]</scope>
    <source>
        <strain evidence="10 11">DSM 19163</strain>
    </source>
</reference>
<dbReference type="PANTHER" id="PTHR30487:SF0">
    <property type="entry name" value="PREPILIN LEADER PEPTIDASE_N-METHYLTRANSFERASE-RELATED"/>
    <property type="match status" value="1"/>
</dbReference>
<evidence type="ECO:0000259" key="8">
    <source>
        <dbReference type="Pfam" id="PF01478"/>
    </source>
</evidence>
<dbReference type="Proteomes" id="UP000579136">
    <property type="component" value="Unassembled WGS sequence"/>
</dbReference>
<dbReference type="GO" id="GO:0005886">
    <property type="term" value="C:plasma membrane"/>
    <property type="evidence" value="ECO:0007669"/>
    <property type="project" value="UniProtKB-SubCell"/>
</dbReference>
<keyword evidence="6 7" id="KW-0472">Membrane</keyword>
<dbReference type="InterPro" id="IPR010627">
    <property type="entry name" value="Prepilin_pept_A24_N"/>
</dbReference>
<evidence type="ECO:0000256" key="5">
    <source>
        <dbReference type="ARBA" id="ARBA00022989"/>
    </source>
</evidence>
<keyword evidence="4 7" id="KW-0812">Transmembrane</keyword>
<name>A0A9Q2CZC8_9STAP</name>
<feature type="transmembrane region" description="Helical" evidence="7">
    <location>
        <begin position="121"/>
        <end position="141"/>
    </location>
</feature>
<comment type="subcellular location">
    <subcellularLocation>
        <location evidence="1">Cell membrane</location>
        <topology evidence="1">Multi-pass membrane protein</topology>
    </subcellularLocation>
</comment>
<dbReference type="GO" id="GO:0006465">
    <property type="term" value="P:signal peptide processing"/>
    <property type="evidence" value="ECO:0007669"/>
    <property type="project" value="TreeGrafter"/>
</dbReference>
<dbReference type="GO" id="GO:0004190">
    <property type="term" value="F:aspartic-type endopeptidase activity"/>
    <property type="evidence" value="ECO:0007669"/>
    <property type="project" value="InterPro"/>
</dbReference>
<evidence type="ECO:0000313" key="11">
    <source>
        <dbReference type="Proteomes" id="UP000579136"/>
    </source>
</evidence>
<evidence type="ECO:0000256" key="2">
    <source>
        <dbReference type="ARBA" id="ARBA00005801"/>
    </source>
</evidence>
<accession>A0A9Q2CZC8</accession>
<dbReference type="Pfam" id="PF01478">
    <property type="entry name" value="Peptidase_A24"/>
    <property type="match status" value="1"/>
</dbReference>
<dbReference type="InterPro" id="IPR050882">
    <property type="entry name" value="Prepilin_peptidase/N-MTase"/>
</dbReference>
<gene>
    <name evidence="10" type="ORF">HNQ45_001203</name>
</gene>
<evidence type="ECO:0000256" key="7">
    <source>
        <dbReference type="SAM" id="Phobius"/>
    </source>
</evidence>
<sequence>MLEEKEFDFKFMIRRSKCNQCSASICTIALIPILGFLFSRGKCRKCHEPIPFTYFYNELLLSIIFILPILVYIQFRDFNLYYLLMIFLVPLAIYDAIYFKIPNFLLSVLLITGLYLTNFNYINLFDDLVIILLIHFIYYLFQNQIGYGDIKLLCVLTLITPTLMFSFIVLLSYIVGGFYVIIVELIKTTNYRKLPYVPFIVTSTILTFISYDDLTTIYFGGFL</sequence>
<evidence type="ECO:0000313" key="10">
    <source>
        <dbReference type="EMBL" id="MBB5176316.1"/>
    </source>
</evidence>
<keyword evidence="3" id="KW-1003">Cell membrane</keyword>
<feature type="domain" description="Prepilin peptidase A24 N-terminal" evidence="9">
    <location>
        <begin position="11"/>
        <end position="68"/>
    </location>
</feature>
<feature type="transmembrane region" description="Helical" evidence="7">
    <location>
        <begin position="21"/>
        <end position="39"/>
    </location>
</feature>
<feature type="transmembrane region" description="Helical" evidence="7">
    <location>
        <begin position="153"/>
        <end position="182"/>
    </location>
</feature>
<evidence type="ECO:0000256" key="3">
    <source>
        <dbReference type="ARBA" id="ARBA00022475"/>
    </source>
</evidence>
<dbReference type="EMBL" id="JACHHF010000006">
    <property type="protein sequence ID" value="MBB5176316.1"/>
    <property type="molecule type" value="Genomic_DNA"/>
</dbReference>
<keyword evidence="5 7" id="KW-1133">Transmembrane helix</keyword>
<feature type="domain" description="Prepilin type IV endopeptidase peptidase" evidence="8">
    <location>
        <begin position="83"/>
        <end position="181"/>
    </location>
</feature>
<organism evidence="10 11">
    <name type="scientific">Nosocomiicoccus ampullae</name>
    <dbReference type="NCBI Taxonomy" id="489910"/>
    <lineage>
        <taxon>Bacteria</taxon>
        <taxon>Bacillati</taxon>
        <taxon>Bacillota</taxon>
        <taxon>Bacilli</taxon>
        <taxon>Bacillales</taxon>
        <taxon>Staphylococcaceae</taxon>
        <taxon>Nosocomiicoccus</taxon>
    </lineage>
</organism>
<evidence type="ECO:0000256" key="6">
    <source>
        <dbReference type="ARBA" id="ARBA00023136"/>
    </source>
</evidence>
<dbReference type="PANTHER" id="PTHR30487">
    <property type="entry name" value="TYPE 4 PREPILIN-LIKE PROTEINS LEADER PEPTIDE-PROCESSING ENZYME"/>
    <property type="match status" value="1"/>
</dbReference>
<feature type="transmembrane region" description="Helical" evidence="7">
    <location>
        <begin position="194"/>
        <end position="211"/>
    </location>
</feature>
<dbReference type="Gene3D" id="1.20.120.1220">
    <property type="match status" value="1"/>
</dbReference>
<keyword evidence="11" id="KW-1185">Reference proteome</keyword>
<dbReference type="AlphaFoldDB" id="A0A9Q2CZC8"/>
<comment type="caution">
    <text evidence="10">The sequence shown here is derived from an EMBL/GenBank/DDBJ whole genome shotgun (WGS) entry which is preliminary data.</text>
</comment>
<evidence type="ECO:0000256" key="4">
    <source>
        <dbReference type="ARBA" id="ARBA00022692"/>
    </source>
</evidence>
<protein>
    <submittedName>
        <fullName evidence="10">Prepilin signal peptidase PulO-like enzyme (Type II secretory pathway)</fullName>
    </submittedName>
</protein>
<proteinExistence type="inferred from homology"/>
<evidence type="ECO:0000259" key="9">
    <source>
        <dbReference type="Pfam" id="PF06750"/>
    </source>
</evidence>
<evidence type="ECO:0000256" key="1">
    <source>
        <dbReference type="ARBA" id="ARBA00004651"/>
    </source>
</evidence>
<comment type="similarity">
    <text evidence="2">Belongs to the peptidase A24 family.</text>
</comment>